<dbReference type="PROSITE" id="PS51125">
    <property type="entry name" value="NHL"/>
    <property type="match status" value="1"/>
</dbReference>
<dbReference type="OrthoDB" id="10020332at2759"/>
<evidence type="ECO:0000256" key="1">
    <source>
        <dbReference type="ARBA" id="ARBA00022737"/>
    </source>
</evidence>
<name>A0A8C5M8R5_9ANUR</name>
<proteinExistence type="predicted"/>
<dbReference type="GO" id="GO:0043161">
    <property type="term" value="P:proteasome-mediated ubiquitin-dependent protein catabolic process"/>
    <property type="evidence" value="ECO:0007669"/>
    <property type="project" value="TreeGrafter"/>
</dbReference>
<accession>A0A8C5M8R5</accession>
<dbReference type="Ensembl" id="ENSLLET00000008831.1">
    <property type="protein sequence ID" value="ENSLLEP00000008495.1"/>
    <property type="gene ID" value="ENSLLEG00000005399.1"/>
</dbReference>
<dbReference type="SUPFAM" id="SSF101898">
    <property type="entry name" value="NHL repeat"/>
    <property type="match status" value="1"/>
</dbReference>
<evidence type="ECO:0000256" key="3">
    <source>
        <dbReference type="SAM" id="MobiDB-lite"/>
    </source>
</evidence>
<dbReference type="GO" id="GO:0000209">
    <property type="term" value="P:protein polyubiquitination"/>
    <property type="evidence" value="ECO:0007669"/>
    <property type="project" value="TreeGrafter"/>
</dbReference>
<dbReference type="GO" id="GO:0061630">
    <property type="term" value="F:ubiquitin protein ligase activity"/>
    <property type="evidence" value="ECO:0007669"/>
    <property type="project" value="TreeGrafter"/>
</dbReference>
<reference evidence="4" key="2">
    <citation type="submission" date="2025-09" db="UniProtKB">
        <authorList>
            <consortium name="Ensembl"/>
        </authorList>
    </citation>
    <scope>IDENTIFICATION</scope>
</reference>
<protein>
    <submittedName>
        <fullName evidence="4">Uncharacterized protein</fullName>
    </submittedName>
</protein>
<organism evidence="4 5">
    <name type="scientific">Leptobrachium leishanense</name>
    <name type="common">Leishan spiny toad</name>
    <dbReference type="NCBI Taxonomy" id="445787"/>
    <lineage>
        <taxon>Eukaryota</taxon>
        <taxon>Metazoa</taxon>
        <taxon>Chordata</taxon>
        <taxon>Craniata</taxon>
        <taxon>Vertebrata</taxon>
        <taxon>Euteleostomi</taxon>
        <taxon>Amphibia</taxon>
        <taxon>Batrachia</taxon>
        <taxon>Anura</taxon>
        <taxon>Pelobatoidea</taxon>
        <taxon>Megophryidae</taxon>
        <taxon>Leptobrachium</taxon>
    </lineage>
</organism>
<keyword evidence="1" id="KW-0677">Repeat</keyword>
<feature type="repeat" description="NHL" evidence="2">
    <location>
        <begin position="305"/>
        <end position="348"/>
    </location>
</feature>
<dbReference type="Proteomes" id="UP000694569">
    <property type="component" value="Unplaced"/>
</dbReference>
<dbReference type="InterPro" id="IPR050952">
    <property type="entry name" value="TRIM-NHL_E3_ligases"/>
</dbReference>
<reference evidence="4" key="1">
    <citation type="submission" date="2025-08" db="UniProtKB">
        <authorList>
            <consortium name="Ensembl"/>
        </authorList>
    </citation>
    <scope>IDENTIFICATION</scope>
</reference>
<keyword evidence="5" id="KW-1185">Reference proteome</keyword>
<evidence type="ECO:0000313" key="4">
    <source>
        <dbReference type="Ensembl" id="ENSLLEP00000008495.1"/>
    </source>
</evidence>
<dbReference type="GeneTree" id="ENSGT00940000164246"/>
<dbReference type="PANTHER" id="PTHR24104">
    <property type="entry name" value="E3 UBIQUITIN-PROTEIN LIGASE NHLRC1-RELATED"/>
    <property type="match status" value="1"/>
</dbReference>
<dbReference type="AlphaFoldDB" id="A0A8C5M8R5"/>
<evidence type="ECO:0000313" key="5">
    <source>
        <dbReference type="Proteomes" id="UP000694569"/>
    </source>
</evidence>
<dbReference type="Gene3D" id="2.120.10.30">
    <property type="entry name" value="TolB, C-terminal domain"/>
    <property type="match status" value="1"/>
</dbReference>
<sequence>MLSSSFSALLSELDETCQKLEQFRHEQRQNFDLFKKTFQDTLFSIWQQKQAVLQRVEEEHKQIIKQLKDTMKSNFQLLQRGVQEIDFVAQDFSRFNPQPGLEASINNKATMEKFKDRVSDLYLMQKCVRNHLKNVTFTPSPLASTLLGEFQCEEFSIPYPTEDKPASGVKDENPIVLGDENTPLEDTSGKSEEAKCGPSVSLSYPEEENGKIPGHLGQEGADTNEAGMELLAKYQNKTIHEHQALANQGKEASARPKRKIPSFLSAMKKTKDHPAISAGKGKIQSIHDKKFESNFELFPTPGKLVKQFGKFGGGRSELNLPYGLHATPTGKFYIVDFGNHRLQVRDAEGNPLQDISLRAKNYFDVAVNSQGLIAVTNTTDRTVEIYNQFGRLLSTVSSSRGDFRGITTNHQDKFIVADRKKGTLSVLTIDPLSGHLMNSTVVPGFNKPNLVNSNSQGLLVVSERGLKGKSCVKVLSENWMTLKILGLEESLGPRLHNLCGVCVDNEGGVFVADCGETNRLIYYSPNNLAQVIVKEGLRTPRGLALWNNSLLLVADSKNNCIKAFKYD</sequence>
<dbReference type="PANTHER" id="PTHR24104:SF53">
    <property type="match status" value="1"/>
</dbReference>
<dbReference type="InterPro" id="IPR011042">
    <property type="entry name" value="6-blade_b-propeller_TolB-like"/>
</dbReference>
<feature type="compositionally biased region" description="Basic and acidic residues" evidence="3">
    <location>
        <begin position="161"/>
        <end position="173"/>
    </location>
</feature>
<feature type="region of interest" description="Disordered" evidence="3">
    <location>
        <begin position="158"/>
        <end position="211"/>
    </location>
</feature>
<dbReference type="InterPro" id="IPR001258">
    <property type="entry name" value="NHL_repeat"/>
</dbReference>
<evidence type="ECO:0000256" key="2">
    <source>
        <dbReference type="PROSITE-ProRule" id="PRU00504"/>
    </source>
</evidence>